<feature type="domain" description="Fumarylacetoacetase-like C-terminal" evidence="3">
    <location>
        <begin position="87"/>
        <end position="294"/>
    </location>
</feature>
<reference evidence="4 5" key="1">
    <citation type="journal article" date="2018" name="Mol. Biol. Evol.">
        <title>Broad Genomic Sampling Reveals a Smut Pathogenic Ancestry of the Fungal Clade Ustilaginomycotina.</title>
        <authorList>
            <person name="Kijpornyongpan T."/>
            <person name="Mondo S.J."/>
            <person name="Barry K."/>
            <person name="Sandor L."/>
            <person name="Lee J."/>
            <person name="Lipzen A."/>
            <person name="Pangilinan J."/>
            <person name="LaButti K."/>
            <person name="Hainaut M."/>
            <person name="Henrissat B."/>
            <person name="Grigoriev I.V."/>
            <person name="Spatafora J.W."/>
            <person name="Aime M.C."/>
        </authorList>
    </citation>
    <scope>NUCLEOTIDE SEQUENCE [LARGE SCALE GENOMIC DNA]</scope>
    <source>
        <strain evidence="4 5">MCA 4198</strain>
    </source>
</reference>
<dbReference type="FunFam" id="3.90.850.10:FF:000002">
    <property type="entry name" value="2-hydroxyhepta-2,4-diene-1,7-dioate isomerase"/>
    <property type="match status" value="1"/>
</dbReference>
<evidence type="ECO:0000313" key="5">
    <source>
        <dbReference type="Proteomes" id="UP000245768"/>
    </source>
</evidence>
<dbReference type="RefSeq" id="XP_025376277.1">
    <property type="nucleotide sequence ID" value="XM_025522012.1"/>
</dbReference>
<dbReference type="AlphaFoldDB" id="A0A316YIP7"/>
<name>A0A316YIP7_9BASI</name>
<dbReference type="GO" id="GO:0018773">
    <property type="term" value="F:acetylpyruvate hydrolase activity"/>
    <property type="evidence" value="ECO:0007669"/>
    <property type="project" value="TreeGrafter"/>
</dbReference>
<dbReference type="PANTHER" id="PTHR11820:SF7">
    <property type="entry name" value="ACYLPYRUVASE FAHD1, MITOCHONDRIAL"/>
    <property type="match status" value="1"/>
</dbReference>
<organism evidence="4 5">
    <name type="scientific">Acaromyces ingoldii</name>
    <dbReference type="NCBI Taxonomy" id="215250"/>
    <lineage>
        <taxon>Eukaryota</taxon>
        <taxon>Fungi</taxon>
        <taxon>Dikarya</taxon>
        <taxon>Basidiomycota</taxon>
        <taxon>Ustilaginomycotina</taxon>
        <taxon>Exobasidiomycetes</taxon>
        <taxon>Exobasidiales</taxon>
        <taxon>Cryptobasidiaceae</taxon>
        <taxon>Acaromyces</taxon>
    </lineage>
</organism>
<dbReference type="PANTHER" id="PTHR11820">
    <property type="entry name" value="ACYLPYRUVASE"/>
    <property type="match status" value="1"/>
</dbReference>
<dbReference type="GeneID" id="37043928"/>
<dbReference type="Proteomes" id="UP000245768">
    <property type="component" value="Unassembled WGS sequence"/>
</dbReference>
<accession>A0A316YIP7</accession>
<dbReference type="Gene3D" id="3.90.850.10">
    <property type="entry name" value="Fumarylacetoacetase-like, C-terminal domain"/>
    <property type="match status" value="1"/>
</dbReference>
<dbReference type="GO" id="GO:0050163">
    <property type="term" value="F:oxaloacetate tautomerase activity"/>
    <property type="evidence" value="ECO:0007669"/>
    <property type="project" value="UniProtKB-ARBA"/>
</dbReference>
<dbReference type="GO" id="GO:0006107">
    <property type="term" value="P:oxaloacetate metabolic process"/>
    <property type="evidence" value="ECO:0007669"/>
    <property type="project" value="UniProtKB-ARBA"/>
</dbReference>
<dbReference type="InterPro" id="IPR036663">
    <property type="entry name" value="Fumarylacetoacetase_C_sf"/>
</dbReference>
<dbReference type="OrthoDB" id="411064at2759"/>
<dbReference type="Pfam" id="PF01557">
    <property type="entry name" value="FAA_hydrolase"/>
    <property type="match status" value="1"/>
</dbReference>
<evidence type="ECO:0000313" key="4">
    <source>
        <dbReference type="EMBL" id="PWN89079.1"/>
    </source>
</evidence>
<keyword evidence="5" id="KW-1185">Reference proteome</keyword>
<dbReference type="EMBL" id="KZ819637">
    <property type="protein sequence ID" value="PWN89079.1"/>
    <property type="molecule type" value="Genomic_DNA"/>
</dbReference>
<keyword evidence="2" id="KW-0479">Metal-binding</keyword>
<evidence type="ECO:0000259" key="3">
    <source>
        <dbReference type="Pfam" id="PF01557"/>
    </source>
</evidence>
<evidence type="ECO:0000256" key="1">
    <source>
        <dbReference type="ARBA" id="ARBA00010211"/>
    </source>
</evidence>
<proteinExistence type="inferred from homology"/>
<dbReference type="GO" id="GO:0046872">
    <property type="term" value="F:metal ion binding"/>
    <property type="evidence" value="ECO:0007669"/>
    <property type="project" value="UniProtKB-KW"/>
</dbReference>
<dbReference type="InParanoid" id="A0A316YIP7"/>
<gene>
    <name evidence="4" type="ORF">FA10DRAFT_267684</name>
</gene>
<evidence type="ECO:0000256" key="2">
    <source>
        <dbReference type="ARBA" id="ARBA00022723"/>
    </source>
</evidence>
<comment type="similarity">
    <text evidence="1">Belongs to the FAH family.</text>
</comment>
<protein>
    <recommendedName>
        <fullName evidence="3">Fumarylacetoacetase-like C-terminal domain-containing protein</fullName>
    </recommendedName>
</protein>
<dbReference type="STRING" id="215250.A0A316YIP7"/>
<dbReference type="SUPFAM" id="SSF56529">
    <property type="entry name" value="FAH"/>
    <property type="match status" value="1"/>
</dbReference>
<sequence>MTTAASARDWTRYVRFSSTPGSEDAEYGQPVDDSLDVGLALSQGKPVEVFPLTGRDLPFDGKVDRSTTKRIGHLLSPVSRSQLGGPIRCLGINFRKHVEEAGLELPKVPVMFMKGPHALSGPGDLYVPKFVYAAEKPQLDFEAELAVVISRDARDVPREQAMEYVLGFTSANDVTARLEQFKQSQWNFGKGIDNFCPLGPCLASPDSFDPFSVESKGTLNGEVMQQGNTSDHIFDARATIAYLSQGTTLPKGSVILLGTPEGIGWFREPQKLMKEGDTFTVWHAGPIGSLINTIRYEK</sequence>
<dbReference type="InterPro" id="IPR011234">
    <property type="entry name" value="Fumarylacetoacetase-like_C"/>
</dbReference>